<dbReference type="AlphaFoldDB" id="A0A2I0UCN6"/>
<gene>
    <name evidence="1" type="ORF">llap_5878</name>
</gene>
<sequence>MGHSNPKHKCRLGGEWIENSPEEKDLGMFDRKLNMTLQCTLTAQKANYILGCNKRIVASRSRAVILPLYSTLVRPLLEYCIQLWNSQHRRDMDLPEQVQRRAMKMVRGLEHLSYKDRLRELGLFSLEKRRL</sequence>
<name>A0A2I0UCN6_LIMLA</name>
<dbReference type="PANTHER" id="PTHR33332">
    <property type="entry name" value="REVERSE TRANSCRIPTASE DOMAIN-CONTAINING PROTEIN"/>
    <property type="match status" value="1"/>
</dbReference>
<keyword evidence="2" id="KW-1185">Reference proteome</keyword>
<organism evidence="1 2">
    <name type="scientific">Limosa lapponica baueri</name>
    <dbReference type="NCBI Taxonomy" id="1758121"/>
    <lineage>
        <taxon>Eukaryota</taxon>
        <taxon>Metazoa</taxon>
        <taxon>Chordata</taxon>
        <taxon>Craniata</taxon>
        <taxon>Vertebrata</taxon>
        <taxon>Euteleostomi</taxon>
        <taxon>Archelosauria</taxon>
        <taxon>Archosauria</taxon>
        <taxon>Dinosauria</taxon>
        <taxon>Saurischia</taxon>
        <taxon>Theropoda</taxon>
        <taxon>Coelurosauria</taxon>
        <taxon>Aves</taxon>
        <taxon>Neognathae</taxon>
        <taxon>Neoaves</taxon>
        <taxon>Charadriiformes</taxon>
        <taxon>Scolopacidae</taxon>
        <taxon>Limosa</taxon>
    </lineage>
</organism>
<dbReference type="OrthoDB" id="8939918at2759"/>
<accession>A0A2I0UCN6</accession>
<protein>
    <submittedName>
        <fullName evidence="1">Uncharacterized protein</fullName>
    </submittedName>
</protein>
<evidence type="ECO:0000313" key="2">
    <source>
        <dbReference type="Proteomes" id="UP000233556"/>
    </source>
</evidence>
<evidence type="ECO:0000313" key="1">
    <source>
        <dbReference type="EMBL" id="PKU43812.1"/>
    </source>
</evidence>
<dbReference type="EMBL" id="KZ505869">
    <property type="protein sequence ID" value="PKU43812.1"/>
    <property type="molecule type" value="Genomic_DNA"/>
</dbReference>
<reference evidence="2" key="2">
    <citation type="submission" date="2017-12" db="EMBL/GenBank/DDBJ databases">
        <title>Genome sequence of the Bar-tailed Godwit (Limosa lapponica baueri).</title>
        <authorList>
            <person name="Lima N.C.B."/>
            <person name="Parody-Merino A.M."/>
            <person name="Battley P.F."/>
            <person name="Fidler A.E."/>
            <person name="Prosdocimi F."/>
        </authorList>
    </citation>
    <scope>NUCLEOTIDE SEQUENCE [LARGE SCALE GENOMIC DNA]</scope>
</reference>
<reference evidence="2" key="1">
    <citation type="submission" date="2017-11" db="EMBL/GenBank/DDBJ databases">
        <authorList>
            <person name="Lima N.C."/>
            <person name="Parody-Merino A.M."/>
            <person name="Battley P.F."/>
            <person name="Fidler A.E."/>
            <person name="Prosdocimi F."/>
        </authorList>
    </citation>
    <scope>NUCLEOTIDE SEQUENCE [LARGE SCALE GENOMIC DNA]</scope>
</reference>
<proteinExistence type="predicted"/>
<dbReference type="Proteomes" id="UP000233556">
    <property type="component" value="Unassembled WGS sequence"/>
</dbReference>